<dbReference type="PANTHER" id="PTHR44337">
    <property type="entry name" value="CARCINOEMBRYONIC ANTIGEN-RELATED CELL ADHESION MOLECULE 8"/>
    <property type="match status" value="1"/>
</dbReference>
<evidence type="ECO:0000313" key="8">
    <source>
        <dbReference type="EMBL" id="PVD27703.1"/>
    </source>
</evidence>
<keyword evidence="1" id="KW-0732">Signal</keyword>
<evidence type="ECO:0000256" key="1">
    <source>
        <dbReference type="ARBA" id="ARBA00022729"/>
    </source>
</evidence>
<dbReference type="STRING" id="400727.A0A2T7P2U8"/>
<feature type="region of interest" description="Disordered" evidence="5">
    <location>
        <begin position="1819"/>
        <end position="1850"/>
    </location>
</feature>
<evidence type="ECO:0000256" key="3">
    <source>
        <dbReference type="ARBA" id="ARBA00023180"/>
    </source>
</evidence>
<gene>
    <name evidence="8" type="ORF">C0Q70_12874</name>
</gene>
<comment type="caution">
    <text evidence="8">The sequence shown here is derived from an EMBL/GenBank/DDBJ whole genome shotgun (WGS) entry which is preliminary data.</text>
</comment>
<evidence type="ECO:0000256" key="4">
    <source>
        <dbReference type="ARBA" id="ARBA00023319"/>
    </source>
</evidence>
<feature type="transmembrane region" description="Helical" evidence="6">
    <location>
        <begin position="1780"/>
        <end position="1804"/>
    </location>
</feature>
<evidence type="ECO:0000313" key="9">
    <source>
        <dbReference type="Proteomes" id="UP000245119"/>
    </source>
</evidence>
<feature type="domain" description="Ig-like" evidence="7">
    <location>
        <begin position="1110"/>
        <end position="1187"/>
    </location>
</feature>
<keyword evidence="2" id="KW-1015">Disulfide bond</keyword>
<feature type="domain" description="Ig-like" evidence="7">
    <location>
        <begin position="33"/>
        <end position="108"/>
    </location>
</feature>
<feature type="domain" description="Ig-like" evidence="7">
    <location>
        <begin position="1194"/>
        <end position="1279"/>
    </location>
</feature>
<sequence length="1982" mass="218521">MLRGKNKNYNYRYFSFCHKPVIVSVNGSFYYSPVNLTVDCGTRYVDEGKSLECDCNAGFIGADHITWPGRSNSSRLKILNITRADNGTVFTCLMASDKQSRTANFTLQVAYGPDDHHTSIHAPDPFITDGTKSLRLTCEATEVNPLPMYTWDGVTCINNDMMQGLCVLKPQPPWDDGKEVKCTARSSTNNVNIGKKTYKMNLAYPPIKPPEILGYTVGEMLSKGDNLHCSVSGGKPLVTKVNFSCFSDPPHEDQQDTFHGSFVQSSVTIGAVDAENYSMVCVCGAVWDPSEELYTQTTNITVFVHNNNKGMFQLKEDNLDISSVGVTGKYSGTFRISVTVALLAVLLAIIFLSIAAAVQVNKRKRREAVVLIYSPVNLTVDCGTKYIEEGKSLECDCKAGFIGADLHITWPGRSNSSRLKVLNITRADNGTVFTCLMAWDKQSRTANFTLQVAYGPDDHHTSIHGPDPFITDGTKSLRLTCEATEVNPVPMYTWDGVTCTNNDTMQGLCVMKPQPPWDDGKEVECTARSHGNIGKKTCKLNLAYPPVKPPEILGYRVGEMLSNGDNLHCRVSGGKPLVKKVNFSCFSDPPHEDQQDTFHGSFVQSSVTIGAVDAGNYSMVCVCGALWDPSEELYTQTSNITVFVDSNNKGKLSGAFRIGITVALLAVLFAIIFVSIAAAAQVKWKERKKGLASTTESCQQSGISFQTPNTSSPDYEEVDEIEVQFKRKTENIEESTSKMLQGESEMKKDSFKKTLTVLKKGGMFESCDIFPSSQTSIDSEERMDENLTQSGIRQGREMQLSAEVDNYLYTEVVRPEEDDSSHRLNILTTTIEPPGDPTVSCRKFVSEGESETCDCEARFHDDRPSDFSLTWPGHSDTRSLSLTNVMRRANGTVFTCLMIWNGHRRTANYTLQVAYGPDDEHTTIIDPRTVIADGRKSLTLTCRSTDVNPAPVYTWDTDRCEKEDMVIGTCTFTPAPLRDDGRQLQCVAQSQAGGNNKGTATISLNLSYPPTDPPVITGYTPGDVISRGSQLMCNISGGKPMISKVIFTCESLTVQYTNNIQSEVGSVSSSLIIDDINGKNNSVLCTCRGVWEPQEDLYTLTNQILIHTRPPGDDFPYCPKYVPEGGSLTCNCQFNISQCPPTPCSVTWPRHSNNSTLIVTNVTRGDNGTVFTCLMTQGGVRQTANYTLRVAYGPLNVSILVPSPFISDGTNYLRLTCVAAEVNPVPHFIWSINKCLNNDTEKGSCVLKPQPPWDDGKEVPCTATNIYGTARVTATYRLNLTYPPPKPPQILDYKPGQVLANGDLLQCNVSGGKPLVKKVNFSCFSDPPLEDQQDTIEGSSMLSNVTIKAKDTEGYSMVCVCSAIWEPREDFYTKTSNITVFVSTEDQESKKASTKIATVTAIACPVVILVFVVVVIVVVIYVKNKGRQRDLETLRNQPTENEYVDMEMDQPAQPGQHLGGFEAATGIEHNLPETTSRGVDMEPSSDEEGEVAIDTEETTHSKFSLAEEESVCREFKSGCHERCPPTSCSVTWPGHSNNRTLIVTNVTRGDNGTVFTCVMTQGEVRKTFNYTLRVAYGPLNVSILATSPFISDGTNYLRLTCEATEVYPVPHFTWNTGRCINNDTDKGSCVLKPEPPWDDRKEVRCTAINNFGTAKMTATYKLNLTYPPPKPPQILDYKPGQVLANGDLLQCNVSGGKPLVKKVNFSCSSDPPLEDQQDTIEGSSMLSNVTIKAKDTEGYSMVCVCSAIWEPREDFYTKTSNVTVFVSNDSQERKIASAKITTVTAVAFPVIILVILAIVIAFVIHMKRRGRQRGIDKQNLESCHQRDSLSQQSRTTCSDYEDVETPRNQPTLNVHNIHRSRRPVINVITETGTSSQEITFPNEDDMCSSREHLCEFSIQLGTQGTLVKILSSTTEDEPVYHEIDQPAQDLGTITATTDYEVICNYIDGLQSRKPIAHPPDQRLPTCLLFTTCVSVLKLPSLL</sequence>
<keyword evidence="6" id="KW-0472">Membrane</keyword>
<dbReference type="InterPro" id="IPR003599">
    <property type="entry name" value="Ig_sub"/>
</dbReference>
<dbReference type="InterPro" id="IPR013783">
    <property type="entry name" value="Ig-like_fold"/>
</dbReference>
<dbReference type="InterPro" id="IPR052598">
    <property type="entry name" value="IgSF_CEA-related"/>
</dbReference>
<dbReference type="InterPro" id="IPR036179">
    <property type="entry name" value="Ig-like_dom_sf"/>
</dbReference>
<dbReference type="Gene3D" id="2.60.40.10">
    <property type="entry name" value="Immunoglobulins"/>
    <property type="match status" value="3"/>
</dbReference>
<feature type="domain" description="Ig-like" evidence="7">
    <location>
        <begin position="917"/>
        <end position="1003"/>
    </location>
</feature>
<feature type="transmembrane region" description="Helical" evidence="6">
    <location>
        <begin position="1396"/>
        <end position="1422"/>
    </location>
</feature>
<evidence type="ECO:0000256" key="6">
    <source>
        <dbReference type="SAM" id="Phobius"/>
    </source>
</evidence>
<evidence type="ECO:0000256" key="5">
    <source>
        <dbReference type="SAM" id="MobiDB-lite"/>
    </source>
</evidence>
<accession>A0A2T7P2U8</accession>
<proteinExistence type="predicted"/>
<feature type="domain" description="Ig-like" evidence="7">
    <location>
        <begin position="375"/>
        <end position="451"/>
    </location>
</feature>
<feature type="domain" description="Ig-like" evidence="7">
    <location>
        <begin position="1578"/>
        <end position="1663"/>
    </location>
</feature>
<feature type="domain" description="Ig-like" evidence="7">
    <location>
        <begin position="837"/>
        <end position="896"/>
    </location>
</feature>
<evidence type="ECO:0000256" key="2">
    <source>
        <dbReference type="ARBA" id="ARBA00023157"/>
    </source>
</evidence>
<keyword evidence="3" id="KW-0325">Glycoprotein</keyword>
<dbReference type="PROSITE" id="PS50835">
    <property type="entry name" value="IG_LIKE"/>
    <property type="match status" value="7"/>
</dbReference>
<dbReference type="InterPro" id="IPR007110">
    <property type="entry name" value="Ig-like_dom"/>
</dbReference>
<reference evidence="8 9" key="1">
    <citation type="submission" date="2018-04" db="EMBL/GenBank/DDBJ databases">
        <title>The genome of golden apple snail Pomacea canaliculata provides insight into stress tolerance and invasive adaptation.</title>
        <authorList>
            <person name="Liu C."/>
            <person name="Liu B."/>
            <person name="Ren Y."/>
            <person name="Zhang Y."/>
            <person name="Wang H."/>
            <person name="Li S."/>
            <person name="Jiang F."/>
            <person name="Yin L."/>
            <person name="Zhang G."/>
            <person name="Qian W."/>
            <person name="Fan W."/>
        </authorList>
    </citation>
    <scope>NUCLEOTIDE SEQUENCE [LARGE SCALE GENOMIC DNA]</scope>
    <source>
        <strain evidence="8">SZHN2017</strain>
        <tissue evidence="8">Muscle</tissue>
    </source>
</reference>
<dbReference type="SUPFAM" id="SSF48726">
    <property type="entry name" value="Immunoglobulin"/>
    <property type="match status" value="4"/>
</dbReference>
<dbReference type="EMBL" id="PZQS01000007">
    <property type="protein sequence ID" value="PVD27703.1"/>
    <property type="molecule type" value="Genomic_DNA"/>
</dbReference>
<name>A0A2T7P2U8_POMCA</name>
<dbReference type="SMART" id="SM00409">
    <property type="entry name" value="IG"/>
    <property type="match status" value="4"/>
</dbReference>
<keyword evidence="6" id="KW-1133">Transmembrane helix</keyword>
<feature type="transmembrane region" description="Helical" evidence="6">
    <location>
        <begin position="658"/>
        <end position="680"/>
    </location>
</feature>
<dbReference type="OrthoDB" id="10012075at2759"/>
<dbReference type="PANTHER" id="PTHR44337:SF20">
    <property type="entry name" value="CARCINOEMBRYONIC ANTIGEN-RELATED CELL ADHESION MOLECULE 5-RELATED"/>
    <property type="match status" value="1"/>
</dbReference>
<dbReference type="Proteomes" id="UP000245119">
    <property type="component" value="Linkage Group LG7"/>
</dbReference>
<keyword evidence="9" id="KW-1185">Reference proteome</keyword>
<feature type="transmembrane region" description="Helical" evidence="6">
    <location>
        <begin position="336"/>
        <end position="358"/>
    </location>
</feature>
<protein>
    <recommendedName>
        <fullName evidence="7">Ig-like domain-containing protein</fullName>
    </recommendedName>
</protein>
<evidence type="ECO:0000259" key="7">
    <source>
        <dbReference type="PROSITE" id="PS50835"/>
    </source>
</evidence>
<keyword evidence="6" id="KW-0812">Transmembrane</keyword>
<keyword evidence="4" id="KW-0393">Immunoglobulin domain</keyword>
<feature type="compositionally biased region" description="Polar residues" evidence="5">
    <location>
        <begin position="1828"/>
        <end position="1838"/>
    </location>
</feature>
<organism evidence="8 9">
    <name type="scientific">Pomacea canaliculata</name>
    <name type="common">Golden apple snail</name>
    <dbReference type="NCBI Taxonomy" id="400727"/>
    <lineage>
        <taxon>Eukaryota</taxon>
        <taxon>Metazoa</taxon>
        <taxon>Spiralia</taxon>
        <taxon>Lophotrochozoa</taxon>
        <taxon>Mollusca</taxon>
        <taxon>Gastropoda</taxon>
        <taxon>Caenogastropoda</taxon>
        <taxon>Architaenioglossa</taxon>
        <taxon>Ampullarioidea</taxon>
        <taxon>Ampullariidae</taxon>
        <taxon>Pomacea</taxon>
    </lineage>
</organism>